<dbReference type="PANTHER" id="PTHR30023:SF0">
    <property type="entry name" value="PENICILLIN-SENSITIVE CARBOXYPEPTIDASE A"/>
    <property type="match status" value="1"/>
</dbReference>
<dbReference type="PROSITE" id="PS51318">
    <property type="entry name" value="TAT"/>
    <property type="match status" value="1"/>
</dbReference>
<dbReference type="Gene3D" id="3.40.710.10">
    <property type="entry name" value="DD-peptidase/beta-lactamase superfamily"/>
    <property type="match status" value="2"/>
</dbReference>
<proteinExistence type="inferred from homology"/>
<feature type="region of interest" description="Disordered" evidence="3">
    <location>
        <begin position="243"/>
        <end position="262"/>
    </location>
</feature>
<keyword evidence="5" id="KW-1185">Reference proteome</keyword>
<feature type="region of interest" description="Disordered" evidence="3">
    <location>
        <begin position="56"/>
        <end position="79"/>
    </location>
</feature>
<evidence type="ECO:0000313" key="4">
    <source>
        <dbReference type="EMBL" id="MBM7473357.1"/>
    </source>
</evidence>
<dbReference type="Proteomes" id="UP000776164">
    <property type="component" value="Unassembled WGS sequence"/>
</dbReference>
<keyword evidence="4" id="KW-0645">Protease</keyword>
<dbReference type="PRINTS" id="PR00922">
    <property type="entry name" value="DADACBPTASE3"/>
</dbReference>
<reference evidence="4 5" key="1">
    <citation type="submission" date="2021-01" db="EMBL/GenBank/DDBJ databases">
        <title>Sequencing the genomes of 1000 actinobacteria strains.</title>
        <authorList>
            <person name="Klenk H.-P."/>
        </authorList>
    </citation>
    <scope>NUCLEOTIDE SEQUENCE [LARGE SCALE GENOMIC DNA]</scope>
    <source>
        <strain evidence="4 5">DSM 13057</strain>
    </source>
</reference>
<comment type="caution">
    <text evidence="4">The sequence shown here is derived from an EMBL/GenBank/DDBJ whole genome shotgun (WGS) entry which is preliminary data.</text>
</comment>
<dbReference type="Pfam" id="PF02113">
    <property type="entry name" value="Peptidase_S13"/>
    <property type="match status" value="2"/>
</dbReference>
<dbReference type="EC" id="3.4.16.4" evidence="4"/>
<dbReference type="GO" id="GO:0009002">
    <property type="term" value="F:serine-type D-Ala-D-Ala carboxypeptidase activity"/>
    <property type="evidence" value="ECO:0007669"/>
    <property type="project" value="UniProtKB-EC"/>
</dbReference>
<protein>
    <submittedName>
        <fullName evidence="4">D-alanyl-D-alanine carboxypeptidase/D-alanyl-D-alanine-endopeptidase (Penicillin-binding protein 4)</fullName>
        <ecNumber evidence="4">3.4.16.4</ecNumber>
        <ecNumber evidence="4">3.4.21.-</ecNumber>
    </submittedName>
</protein>
<gene>
    <name evidence="4" type="ORF">JOE66_002991</name>
</gene>
<evidence type="ECO:0000313" key="5">
    <source>
        <dbReference type="Proteomes" id="UP000776164"/>
    </source>
</evidence>
<dbReference type="InterPro" id="IPR012338">
    <property type="entry name" value="Beta-lactam/transpept-like"/>
</dbReference>
<dbReference type="InterPro" id="IPR006311">
    <property type="entry name" value="TAT_signal"/>
</dbReference>
<accession>A0ABS2L8E1</accession>
<evidence type="ECO:0000256" key="3">
    <source>
        <dbReference type="SAM" id="MobiDB-lite"/>
    </source>
</evidence>
<dbReference type="RefSeq" id="WP_205110729.1">
    <property type="nucleotide sequence ID" value="NZ_BAAAHT010000014.1"/>
</dbReference>
<keyword evidence="4" id="KW-0121">Carboxypeptidase</keyword>
<dbReference type="PANTHER" id="PTHR30023">
    <property type="entry name" value="D-ALANYL-D-ALANINE CARBOXYPEPTIDASE"/>
    <property type="match status" value="1"/>
</dbReference>
<dbReference type="EC" id="3.4.21.-" evidence="4"/>
<sequence length="479" mass="47966">MPGHRTSTNARRRGLLVVGAWVAFAALAAGSFATGALVANAQPPAVADALAISSPAPSTPVSTVPVPTRRPQPTAAAAPEAVRTCSVGSLAAASGMGTFQGTVRKADTGEILFDRNGSTYSRTASVMKVLTSAAALAVLGPDYRVQTSVVAGDTPGTVVLVGGGDVTLASGSSNIYHEASTMGQLADQVKAAWAADPAHAGVPISTIVLDSSLFGGDPWQSSWDRVEQTDGSTAEITALMVDGDRANPSADTSPRSADPVSRAGQAFQSALGSIASGAKLVGGVASPGAVSLGAVRSAPVSTMVQEALLRSDNTEAEMLARLTAIKLGAGNTFASLQAAIPKALASSYGLDTSNLVIVDGSGLSNDDAVSALFLTALFDKINAREANLGVILDGLPVADQTGTLSYRFTGANSVVNGKVQAKTGSIDTANTLAGVVHAADGSTLTFAFFSLDSSIDGGRAALDALTVGIYTCGDALSNG</sequence>
<organism evidence="4 5">
    <name type="scientific">Subtercola frigoramans</name>
    <dbReference type="NCBI Taxonomy" id="120298"/>
    <lineage>
        <taxon>Bacteria</taxon>
        <taxon>Bacillati</taxon>
        <taxon>Actinomycetota</taxon>
        <taxon>Actinomycetes</taxon>
        <taxon>Micrococcales</taxon>
        <taxon>Microbacteriaceae</taxon>
        <taxon>Subtercola</taxon>
    </lineage>
</organism>
<dbReference type="NCBIfam" id="TIGR00666">
    <property type="entry name" value="PBP4"/>
    <property type="match status" value="1"/>
</dbReference>
<dbReference type="EMBL" id="JAFBBU010000001">
    <property type="protein sequence ID" value="MBM7473357.1"/>
    <property type="molecule type" value="Genomic_DNA"/>
</dbReference>
<keyword evidence="2 4" id="KW-0378">Hydrolase</keyword>
<name>A0ABS2L8E1_9MICO</name>
<dbReference type="SUPFAM" id="SSF56601">
    <property type="entry name" value="beta-lactamase/transpeptidase-like"/>
    <property type="match status" value="1"/>
</dbReference>
<dbReference type="InterPro" id="IPR000667">
    <property type="entry name" value="Peptidase_S13"/>
</dbReference>
<comment type="similarity">
    <text evidence="1">Belongs to the peptidase S13 family.</text>
</comment>
<evidence type="ECO:0000256" key="2">
    <source>
        <dbReference type="ARBA" id="ARBA00022801"/>
    </source>
</evidence>
<evidence type="ECO:0000256" key="1">
    <source>
        <dbReference type="ARBA" id="ARBA00006096"/>
    </source>
</evidence>